<dbReference type="EMBL" id="LGRX02019454">
    <property type="protein sequence ID" value="KAK3258543.1"/>
    <property type="molecule type" value="Genomic_DNA"/>
</dbReference>
<evidence type="ECO:0000313" key="2">
    <source>
        <dbReference type="EMBL" id="KAK3247531.1"/>
    </source>
</evidence>
<dbReference type="AlphaFoldDB" id="A0AAE0C2Z6"/>
<accession>A0AAE0C2Z6</accession>
<gene>
    <name evidence="5" type="ORF">CYMTET_14034</name>
    <name evidence="4" type="ORF">CYMTET_32402</name>
    <name evidence="3" type="ORF">CYMTET_33241</name>
    <name evidence="2" type="ORF">CYMTET_42972</name>
</gene>
<comment type="caution">
    <text evidence="2">The sequence shown here is derived from an EMBL/GenBank/DDBJ whole genome shotgun (WGS) entry which is preliminary data.</text>
</comment>
<dbReference type="EMBL" id="LGRX02020234">
    <property type="protein sequence ID" value="KAK3257685.1"/>
    <property type="molecule type" value="Genomic_DNA"/>
</dbReference>
<name>A0AAE0C2Z6_9CHLO</name>
<evidence type="ECO:0000313" key="4">
    <source>
        <dbReference type="EMBL" id="KAK3258543.1"/>
    </source>
</evidence>
<dbReference type="EMBL" id="LGRX02028886">
    <property type="protein sequence ID" value="KAK3247531.1"/>
    <property type="molecule type" value="Genomic_DNA"/>
</dbReference>
<evidence type="ECO:0000313" key="5">
    <source>
        <dbReference type="EMBL" id="KAK3277996.1"/>
    </source>
</evidence>
<evidence type="ECO:0000313" key="6">
    <source>
        <dbReference type="Proteomes" id="UP001190700"/>
    </source>
</evidence>
<dbReference type="EMBL" id="LGRX02005700">
    <property type="protein sequence ID" value="KAK3277996.1"/>
    <property type="molecule type" value="Genomic_DNA"/>
</dbReference>
<evidence type="ECO:0000313" key="3">
    <source>
        <dbReference type="EMBL" id="KAK3257685.1"/>
    </source>
</evidence>
<reference evidence="2" key="2">
    <citation type="submission" date="2023-06" db="EMBL/GenBank/DDBJ databases">
        <title>Long-read-based genome assembly of the green algal bacterivore Cymbomonas tetramitiformis.</title>
        <authorList>
            <person name="Gyaltshen Y."/>
            <person name="Rozenberg A."/>
            <person name="Paasch A."/>
            <person name="Burns J.A."/>
            <person name="Warring S."/>
            <person name="Larson R."/>
            <person name="Maurer-Alcala X."/>
            <person name="Dacks J."/>
            <person name="Kim E."/>
        </authorList>
    </citation>
    <scope>NUCLEOTIDE SEQUENCE</scope>
    <source>
        <strain evidence="2">PLY_AMNH</strain>
    </source>
</reference>
<feature type="region of interest" description="Disordered" evidence="1">
    <location>
        <begin position="1"/>
        <end position="25"/>
    </location>
</feature>
<dbReference type="Proteomes" id="UP001190700">
    <property type="component" value="Unassembled WGS sequence"/>
</dbReference>
<evidence type="ECO:0000256" key="1">
    <source>
        <dbReference type="SAM" id="MobiDB-lite"/>
    </source>
</evidence>
<proteinExistence type="predicted"/>
<keyword evidence="6" id="KW-1185">Reference proteome</keyword>
<sequence length="70" mass="7401">MGGESCIGEVGTAKPAESNTREPASLELAQQNAALNRSIIEEAQGTIEVAKLNWASCQENPLCALPWESS</sequence>
<protein>
    <submittedName>
        <fullName evidence="2">Uncharacterized protein</fullName>
    </submittedName>
</protein>
<organism evidence="2 6">
    <name type="scientific">Cymbomonas tetramitiformis</name>
    <dbReference type="NCBI Taxonomy" id="36881"/>
    <lineage>
        <taxon>Eukaryota</taxon>
        <taxon>Viridiplantae</taxon>
        <taxon>Chlorophyta</taxon>
        <taxon>Pyramimonadophyceae</taxon>
        <taxon>Pyramimonadales</taxon>
        <taxon>Pyramimonadaceae</taxon>
        <taxon>Cymbomonas</taxon>
    </lineage>
</organism>
<reference evidence="2 6" key="1">
    <citation type="journal article" date="2015" name="Genome Biol. Evol.">
        <title>Comparative Genomics of a Bacterivorous Green Alga Reveals Evolutionary Causalities and Consequences of Phago-Mixotrophic Mode of Nutrition.</title>
        <authorList>
            <person name="Burns J.A."/>
            <person name="Paasch A."/>
            <person name="Narechania A."/>
            <person name="Kim E."/>
        </authorList>
    </citation>
    <scope>NUCLEOTIDE SEQUENCE [LARGE SCALE GENOMIC DNA]</scope>
    <source>
        <strain evidence="2">PLY_AMNH</strain>
    </source>
</reference>